<sequence>MTTIRVQEGESGVLATCFDSPGVKAVRIDSDHLPRGKIPTARRGWEGLGTGRTGYATLTSDGLAWPGLPSLFGIDSRDSRAANDEDVPDLRSLSRLMTGGQEDRSLSAAAAAAAATTDAVPRRPSLLS</sequence>
<name>A0A176VMR9_MARPO</name>
<evidence type="ECO:0000313" key="1">
    <source>
        <dbReference type="EMBL" id="OAE21076.1"/>
    </source>
</evidence>
<dbReference type="Proteomes" id="UP000077202">
    <property type="component" value="Unassembled WGS sequence"/>
</dbReference>
<dbReference type="EMBL" id="LVLJ01003529">
    <property type="protein sequence ID" value="OAE21076.1"/>
    <property type="molecule type" value="Genomic_DNA"/>
</dbReference>
<proteinExistence type="predicted"/>
<keyword evidence="2" id="KW-1185">Reference proteome</keyword>
<comment type="caution">
    <text evidence="1">The sequence shown here is derived from an EMBL/GenBank/DDBJ whole genome shotgun (WGS) entry which is preliminary data.</text>
</comment>
<gene>
    <name evidence="1" type="ORF">AXG93_3661s1010</name>
</gene>
<dbReference type="AlphaFoldDB" id="A0A176VMR9"/>
<accession>A0A176VMR9</accession>
<reference evidence="1" key="1">
    <citation type="submission" date="2016-03" db="EMBL/GenBank/DDBJ databases">
        <title>Mechanisms controlling the formation of the plant cell surface in tip-growing cells are functionally conserved among land plants.</title>
        <authorList>
            <person name="Honkanen S."/>
            <person name="Jones V.A."/>
            <person name="Morieri G."/>
            <person name="Champion C."/>
            <person name="Hetherington A.J."/>
            <person name="Kelly S."/>
            <person name="Saint-Marcoux D."/>
            <person name="Proust H."/>
            <person name="Prescott H."/>
            <person name="Dolan L."/>
        </authorList>
    </citation>
    <scope>NUCLEOTIDE SEQUENCE [LARGE SCALE GENOMIC DNA]</scope>
    <source>
        <tissue evidence="1">Whole gametophyte</tissue>
    </source>
</reference>
<organism evidence="1 2">
    <name type="scientific">Marchantia polymorpha subsp. ruderalis</name>
    <dbReference type="NCBI Taxonomy" id="1480154"/>
    <lineage>
        <taxon>Eukaryota</taxon>
        <taxon>Viridiplantae</taxon>
        <taxon>Streptophyta</taxon>
        <taxon>Embryophyta</taxon>
        <taxon>Marchantiophyta</taxon>
        <taxon>Marchantiopsida</taxon>
        <taxon>Marchantiidae</taxon>
        <taxon>Marchantiales</taxon>
        <taxon>Marchantiaceae</taxon>
        <taxon>Marchantia</taxon>
    </lineage>
</organism>
<protein>
    <submittedName>
        <fullName evidence="1">Uncharacterized protein</fullName>
    </submittedName>
</protein>
<evidence type="ECO:0000313" key="2">
    <source>
        <dbReference type="Proteomes" id="UP000077202"/>
    </source>
</evidence>